<keyword evidence="3" id="KW-0964">Secreted</keyword>
<comment type="catalytic activity">
    <reaction evidence="9">
        <text>feruloyl-polysaccharide + H2O = ferulate + polysaccharide.</text>
        <dbReference type="EC" id="3.1.1.73"/>
    </reaction>
</comment>
<evidence type="ECO:0000256" key="2">
    <source>
        <dbReference type="ARBA" id="ARBA00013091"/>
    </source>
</evidence>
<dbReference type="InterPro" id="IPR043595">
    <property type="entry name" value="FaeB/C/D"/>
</dbReference>
<evidence type="ECO:0000256" key="9">
    <source>
        <dbReference type="ARBA" id="ARBA00034075"/>
    </source>
</evidence>
<keyword evidence="4" id="KW-0858">Xylan degradation</keyword>
<keyword evidence="8" id="KW-0624">Polysaccharide degradation</keyword>
<keyword evidence="5 10" id="KW-0732">Signal</keyword>
<dbReference type="GO" id="GO:0005576">
    <property type="term" value="C:extracellular region"/>
    <property type="evidence" value="ECO:0007669"/>
    <property type="project" value="UniProtKB-SubCell"/>
</dbReference>
<dbReference type="PANTHER" id="PTHR38050:SF2">
    <property type="entry name" value="FERULOYL ESTERASE C-RELATED"/>
    <property type="match status" value="1"/>
</dbReference>
<dbReference type="GO" id="GO:0030600">
    <property type="term" value="F:feruloyl esterase activity"/>
    <property type="evidence" value="ECO:0007669"/>
    <property type="project" value="UniProtKB-EC"/>
</dbReference>
<feature type="signal peptide" evidence="10">
    <location>
        <begin position="1"/>
        <end position="18"/>
    </location>
</feature>
<evidence type="ECO:0000313" key="11">
    <source>
        <dbReference type="EMBL" id="QBZ58339.1"/>
    </source>
</evidence>
<dbReference type="GO" id="GO:0045493">
    <property type="term" value="P:xylan catabolic process"/>
    <property type="evidence" value="ECO:0007669"/>
    <property type="project" value="UniProtKB-KW"/>
</dbReference>
<reference evidence="11 12" key="1">
    <citation type="journal article" date="2019" name="Mol. Biol. Evol.">
        <title>Blast fungal genomes show frequent chromosomal changes, gene gains and losses, and effector gene turnover.</title>
        <authorList>
            <person name="Gomez Luciano L.B."/>
            <person name="Jason Tsai I."/>
            <person name="Chuma I."/>
            <person name="Tosa Y."/>
            <person name="Chen Y.H."/>
            <person name="Li J.Y."/>
            <person name="Li M.Y."/>
            <person name="Jade Lu M.Y."/>
            <person name="Nakayashiki H."/>
            <person name="Li W.H."/>
        </authorList>
    </citation>
    <scope>NUCLEOTIDE SEQUENCE [LARGE SCALE GENOMIC DNA]</scope>
    <source>
        <strain evidence="11">MZ5-1-6</strain>
    </source>
</reference>
<dbReference type="AlphaFoldDB" id="A0A4P7N7A4"/>
<dbReference type="Gene3D" id="3.40.50.1820">
    <property type="entry name" value="alpha/beta hydrolase"/>
    <property type="match status" value="1"/>
</dbReference>
<evidence type="ECO:0000256" key="5">
    <source>
        <dbReference type="ARBA" id="ARBA00022729"/>
    </source>
</evidence>
<organism evidence="11 12">
    <name type="scientific">Pyricularia oryzae</name>
    <name type="common">Rice blast fungus</name>
    <name type="synonym">Magnaporthe oryzae</name>
    <dbReference type="NCBI Taxonomy" id="318829"/>
    <lineage>
        <taxon>Eukaryota</taxon>
        <taxon>Fungi</taxon>
        <taxon>Dikarya</taxon>
        <taxon>Ascomycota</taxon>
        <taxon>Pezizomycotina</taxon>
        <taxon>Sordariomycetes</taxon>
        <taxon>Sordariomycetidae</taxon>
        <taxon>Magnaporthales</taxon>
        <taxon>Pyriculariaceae</taxon>
        <taxon>Pyricularia</taxon>
    </lineage>
</organism>
<protein>
    <recommendedName>
        <fullName evidence="2">feruloyl esterase</fullName>
        <ecNumber evidence="2">3.1.1.73</ecNumber>
    </recommendedName>
</protein>
<accession>A0A4P7N7A4</accession>
<evidence type="ECO:0000313" key="12">
    <source>
        <dbReference type="Proteomes" id="UP000294847"/>
    </source>
</evidence>
<name>A0A4P7N7A4_PYROR</name>
<dbReference type="SUPFAM" id="SSF53474">
    <property type="entry name" value="alpha/beta-Hydrolases"/>
    <property type="match status" value="1"/>
</dbReference>
<evidence type="ECO:0000256" key="1">
    <source>
        <dbReference type="ARBA" id="ARBA00004613"/>
    </source>
</evidence>
<dbReference type="PANTHER" id="PTHR38050">
    <property type="match status" value="1"/>
</dbReference>
<evidence type="ECO:0000256" key="6">
    <source>
        <dbReference type="ARBA" id="ARBA00022801"/>
    </source>
</evidence>
<keyword evidence="6" id="KW-0378">Hydrolase</keyword>
<evidence type="ECO:0000256" key="3">
    <source>
        <dbReference type="ARBA" id="ARBA00022525"/>
    </source>
</evidence>
<proteinExistence type="predicted"/>
<keyword evidence="7" id="KW-0119">Carbohydrate metabolism</keyword>
<evidence type="ECO:0000256" key="4">
    <source>
        <dbReference type="ARBA" id="ARBA00022651"/>
    </source>
</evidence>
<dbReference type="InterPro" id="IPR029058">
    <property type="entry name" value="AB_hydrolase_fold"/>
</dbReference>
<dbReference type="Proteomes" id="UP000294847">
    <property type="component" value="Chromosome 3"/>
</dbReference>
<sequence>MQLLQAIALLAAATTATAASCPCTAKTPPFTPGELSADQFTPTTNRRYRVHLPKSYQQSTKTPVIFSYHGAGGTIEKQVKLDGFTDLFRNDRYIVVYLQAATPNGTDKAQWQVAPEARDIDDLGFTSDVLQILGDKMCLDKRRVYAAGKSQGGGFVGQKLACDKGLSKKFAAFAPVSGAYYILDQTKKTCEPTADVPIPCDTERTDTPILAFHGGADPTIPYRGIYRSGTRSCLPDIRHWVREWAFRDGLKGTQDNSTIQGSQNGVKSAWKDERVTLFYDGDNIPHDWPSLVENSDNAGGPTAAFNASDIILPWFERWSLP</sequence>
<evidence type="ECO:0000256" key="10">
    <source>
        <dbReference type="SAM" id="SignalP"/>
    </source>
</evidence>
<dbReference type="EC" id="3.1.1.73" evidence="2"/>
<comment type="subcellular location">
    <subcellularLocation>
        <location evidence="1">Secreted</location>
    </subcellularLocation>
</comment>
<feature type="chain" id="PRO_5020527299" description="feruloyl esterase" evidence="10">
    <location>
        <begin position="19"/>
        <end position="321"/>
    </location>
</feature>
<gene>
    <name evidence="11" type="ORF">PoMZ_03290</name>
</gene>
<evidence type="ECO:0000256" key="8">
    <source>
        <dbReference type="ARBA" id="ARBA00023326"/>
    </source>
</evidence>
<evidence type="ECO:0000256" key="7">
    <source>
        <dbReference type="ARBA" id="ARBA00023277"/>
    </source>
</evidence>
<dbReference type="EMBL" id="CP034206">
    <property type="protein sequence ID" value="QBZ58339.1"/>
    <property type="molecule type" value="Genomic_DNA"/>
</dbReference>